<evidence type="ECO:0000256" key="1">
    <source>
        <dbReference type="SAM" id="SignalP"/>
    </source>
</evidence>
<keyword evidence="1" id="KW-0732">Signal</keyword>
<evidence type="ECO:0000313" key="3">
    <source>
        <dbReference type="Proteomes" id="UP001642540"/>
    </source>
</evidence>
<gene>
    <name evidence="2" type="ORF">ODALV1_LOCUS20134</name>
</gene>
<reference evidence="2 3" key="1">
    <citation type="submission" date="2024-08" db="EMBL/GenBank/DDBJ databases">
        <authorList>
            <person name="Cucini C."/>
            <person name="Frati F."/>
        </authorList>
    </citation>
    <scope>NUCLEOTIDE SEQUENCE [LARGE SCALE GENOMIC DNA]</scope>
</reference>
<name>A0ABP1RBQ7_9HEXA</name>
<dbReference type="Proteomes" id="UP001642540">
    <property type="component" value="Unassembled WGS sequence"/>
</dbReference>
<protein>
    <submittedName>
        <fullName evidence="2">Uncharacterized protein</fullName>
    </submittedName>
</protein>
<accession>A0ABP1RBQ7</accession>
<sequence length="283" mass="32553">MLALSNIHFHLKLVFTVFHIIRPGLGTEQNNVVKLEGVIIPSSDIIVVSDVPGSQQFQNDSSDSCIPVHANGDELDADGSCLWYDVDITAYLQPHFKSNLEIGHRWVHFTSHTFLHRLNRIRIRTTETDKLVEVEPSSNRNRSIIMLGNPPTHFLTSGRRTFCGGKLFLQEPGNWESETDILKVNYLIRFSKYVGEALNLTVIKNSNFFPIRFIISTYLPAFYEYYLSRGIDTEQDHLILLGKREVYLIAYCQNTLDIQRVSMSYWLGPYSIRLWLIVRRGSS</sequence>
<evidence type="ECO:0000313" key="2">
    <source>
        <dbReference type="EMBL" id="CAL8123224.1"/>
    </source>
</evidence>
<organism evidence="2 3">
    <name type="scientific">Orchesella dallaii</name>
    <dbReference type="NCBI Taxonomy" id="48710"/>
    <lineage>
        <taxon>Eukaryota</taxon>
        <taxon>Metazoa</taxon>
        <taxon>Ecdysozoa</taxon>
        <taxon>Arthropoda</taxon>
        <taxon>Hexapoda</taxon>
        <taxon>Collembola</taxon>
        <taxon>Entomobryomorpha</taxon>
        <taxon>Entomobryoidea</taxon>
        <taxon>Orchesellidae</taxon>
        <taxon>Orchesellinae</taxon>
        <taxon>Orchesella</taxon>
    </lineage>
</organism>
<feature type="signal peptide" evidence="1">
    <location>
        <begin position="1"/>
        <end position="26"/>
    </location>
</feature>
<comment type="caution">
    <text evidence="2">The sequence shown here is derived from an EMBL/GenBank/DDBJ whole genome shotgun (WGS) entry which is preliminary data.</text>
</comment>
<proteinExistence type="predicted"/>
<feature type="chain" id="PRO_5045434250" evidence="1">
    <location>
        <begin position="27"/>
        <end position="283"/>
    </location>
</feature>
<keyword evidence="3" id="KW-1185">Reference proteome</keyword>
<dbReference type="EMBL" id="CAXLJM020000068">
    <property type="protein sequence ID" value="CAL8123224.1"/>
    <property type="molecule type" value="Genomic_DNA"/>
</dbReference>